<dbReference type="Proteomes" id="UP001189122">
    <property type="component" value="Unassembled WGS sequence"/>
</dbReference>
<evidence type="ECO:0000256" key="1">
    <source>
        <dbReference type="SAM" id="MobiDB-lite"/>
    </source>
</evidence>
<gene>
    <name evidence="2" type="ORF">SI7747_UN021313</name>
</gene>
<feature type="compositionally biased region" description="Basic and acidic residues" evidence="1">
    <location>
        <begin position="64"/>
        <end position="80"/>
    </location>
</feature>
<dbReference type="EMBL" id="CACRZD030000185">
    <property type="protein sequence ID" value="CAA6674955.1"/>
    <property type="molecule type" value="Genomic_DNA"/>
</dbReference>
<keyword evidence="3" id="KW-1185">Reference proteome</keyword>
<evidence type="ECO:0000313" key="2">
    <source>
        <dbReference type="EMBL" id="CAA6674955.1"/>
    </source>
</evidence>
<evidence type="ECO:0000313" key="3">
    <source>
        <dbReference type="Proteomes" id="UP001189122"/>
    </source>
</evidence>
<comment type="caution">
    <text evidence="2">The sequence shown here is derived from an EMBL/GenBank/DDBJ whole genome shotgun (WGS) entry which is preliminary data.</text>
</comment>
<accession>A0ABN7EB79</accession>
<reference evidence="3" key="1">
    <citation type="journal article" date="2020" name="Sci. Rep.">
        <title>Chromosome-scale genome assembly for the duckweed Spirodela intermedia, integrating cytogenetic maps, PacBio and Oxford Nanopore libraries.</title>
        <authorList>
            <person name="Hoang P.T.N."/>
            <person name="Fiebig A."/>
            <person name="Novak P."/>
            <person name="Macas J."/>
            <person name="Cao H.X."/>
            <person name="Stepanenko A."/>
            <person name="Chen G."/>
            <person name="Borisjuk N."/>
            <person name="Scholz U."/>
            <person name="Schubert I."/>
        </authorList>
    </citation>
    <scope>NUCLEOTIDE SEQUENCE [LARGE SCALE GENOMIC DNA]</scope>
</reference>
<organism evidence="2 3">
    <name type="scientific">Spirodela intermedia</name>
    <name type="common">Intermediate duckweed</name>
    <dbReference type="NCBI Taxonomy" id="51605"/>
    <lineage>
        <taxon>Eukaryota</taxon>
        <taxon>Viridiplantae</taxon>
        <taxon>Streptophyta</taxon>
        <taxon>Embryophyta</taxon>
        <taxon>Tracheophyta</taxon>
        <taxon>Spermatophyta</taxon>
        <taxon>Magnoliopsida</taxon>
        <taxon>Liliopsida</taxon>
        <taxon>Araceae</taxon>
        <taxon>Lemnoideae</taxon>
        <taxon>Spirodela</taxon>
    </lineage>
</organism>
<feature type="region of interest" description="Disordered" evidence="1">
    <location>
        <begin position="41"/>
        <end position="80"/>
    </location>
</feature>
<protein>
    <submittedName>
        <fullName evidence="2">Uncharacterized protein</fullName>
    </submittedName>
</protein>
<proteinExistence type="predicted"/>
<sequence length="80" mass="8892">MLNLYLIETNDLIKFNHVGKLDGGAYESLGWIYPQGIDGLTLPPSDGERDSSPSVQETPAVRVQPDRRAKTKEPGFRYTA</sequence>
<name>A0ABN7EB79_SPIIN</name>